<reference evidence="8 9" key="1">
    <citation type="journal article" date="2019" name="Nat. Med.">
        <title>A library of human gut bacterial isolates paired with longitudinal multiomics data enables mechanistic microbiome research.</title>
        <authorList>
            <person name="Poyet M."/>
            <person name="Groussin M."/>
            <person name="Gibbons S.M."/>
            <person name="Avila-Pacheco J."/>
            <person name="Jiang X."/>
            <person name="Kearney S.M."/>
            <person name="Perrotta A.R."/>
            <person name="Berdy B."/>
            <person name="Zhao S."/>
            <person name="Lieberman T.D."/>
            <person name="Swanson P.K."/>
            <person name="Smith M."/>
            <person name="Roesemann S."/>
            <person name="Alexander J.E."/>
            <person name="Rich S.A."/>
            <person name="Livny J."/>
            <person name="Vlamakis H."/>
            <person name="Clish C."/>
            <person name="Bullock K."/>
            <person name="Deik A."/>
            <person name="Scott J."/>
            <person name="Pierce K.A."/>
            <person name="Xavier R.J."/>
            <person name="Alm E.J."/>
        </authorList>
    </citation>
    <scope>NUCLEOTIDE SEQUENCE [LARGE SCALE GENOMIC DNA]</scope>
    <source>
        <strain evidence="8 9">BIOML-A198</strain>
    </source>
</reference>
<keyword evidence="3 6" id="KW-0812">Transmembrane</keyword>
<keyword evidence="6" id="KW-0813">Transport</keyword>
<keyword evidence="2 6" id="KW-1003">Cell membrane</keyword>
<accession>A0A9X4XG20</accession>
<dbReference type="EMBL" id="WMQE01000026">
    <property type="protein sequence ID" value="MTK21965.1"/>
    <property type="molecule type" value="Genomic_DNA"/>
</dbReference>
<proteinExistence type="inferred from homology"/>
<dbReference type="InterPro" id="IPR027022">
    <property type="entry name" value="ABC_permease_BceB-typ"/>
</dbReference>
<feature type="transmembrane region" description="Helical" evidence="6">
    <location>
        <begin position="201"/>
        <end position="218"/>
    </location>
</feature>
<dbReference type="Pfam" id="PF02687">
    <property type="entry name" value="FtsX"/>
    <property type="match status" value="1"/>
</dbReference>
<dbReference type="GO" id="GO:0055085">
    <property type="term" value="P:transmembrane transport"/>
    <property type="evidence" value="ECO:0007669"/>
    <property type="project" value="UniProtKB-UniRule"/>
</dbReference>
<keyword evidence="4 6" id="KW-1133">Transmembrane helix</keyword>
<evidence type="ECO:0000313" key="8">
    <source>
        <dbReference type="EMBL" id="MTK21965.1"/>
    </source>
</evidence>
<feature type="transmembrane region" description="Helical" evidence="6">
    <location>
        <begin position="230"/>
        <end position="257"/>
    </location>
</feature>
<comment type="subcellular location">
    <subcellularLocation>
        <location evidence="1 6">Cell membrane</location>
        <topology evidence="1 6">Multi-pass membrane protein</topology>
    </subcellularLocation>
</comment>
<evidence type="ECO:0000256" key="3">
    <source>
        <dbReference type="ARBA" id="ARBA00022692"/>
    </source>
</evidence>
<dbReference type="RefSeq" id="WP_006784658.1">
    <property type="nucleotide sequence ID" value="NZ_JAMQUV010000019.1"/>
</dbReference>
<protein>
    <submittedName>
        <fullName evidence="8">FtsX-like permease family protein</fullName>
    </submittedName>
</protein>
<dbReference type="AlphaFoldDB" id="A0A9X4XG20"/>
<dbReference type="PIRSF" id="PIRSF018968">
    <property type="entry name" value="ABC_permease_BceB"/>
    <property type="match status" value="1"/>
</dbReference>
<evidence type="ECO:0000256" key="2">
    <source>
        <dbReference type="ARBA" id="ARBA00022475"/>
    </source>
</evidence>
<gene>
    <name evidence="8" type="ORF">GMA92_11125</name>
</gene>
<sequence length="643" mass="73305">MNKFLYPKLAWMNIKKNKQTYMPYILTCIGTMMMFYVMHAISLNDGLLNMPNSMSLQSILSMGVVVILIFSVIFLLYTNSFLIKRRKKELGLFNVLGMEKKHIAWVLFFETLFTSLISLAFGLFGGIILNKLMFVLLLRLLKFDIPLGFELDMASIEFTAQCFSLIFILTLICNLVQIWMSKPIELLKGGQVGEKEPKTKWISAIIGVLSLGIGYRIALSVETPLAAIPLFLVAVIFVMIGTYELFTAGSIVVLKLLRKNKKIYYKKHNFIAISGMMYRMKQNAKGLANICILSTAVIVMLSTTVSLYVGMEESLHTQYPQDVFLRGNDVNDEKINRINQILDDKVNEYQIKLKDEFHYKSKSMMATLKDGNYALGQNISSDSYSFGFISIDDFNRLEQTDIQLSVDEVLIFSISGTYGKDSIMINNQVYQIKQEFDEVSFQPKQENSLFPVYLLIVNDIQIFGEEDVYYSVGFNVDNTDEVSVEFVDSLNTEFRLNSIDAYVSGAASSRADFLMSYGGLFFLGIFLGTLFLMATVLIIYYKQVSEGYDDKERFEIMQRVGMSKQEIRKTIRVQILMVFFLPLIFMMIHIAFAFPIITKLLALFGLMNTQLFLAATIGTIVIFASIYALIFNLTAKTYYKIVE</sequence>
<feature type="domain" description="ABC3 transporter permease C-terminal" evidence="7">
    <location>
        <begin position="63"/>
        <end position="180"/>
    </location>
</feature>
<evidence type="ECO:0000256" key="6">
    <source>
        <dbReference type="PIRNR" id="PIRNR018968"/>
    </source>
</evidence>
<dbReference type="InterPro" id="IPR003838">
    <property type="entry name" value="ABC3_permease_C"/>
</dbReference>
<evidence type="ECO:0000256" key="5">
    <source>
        <dbReference type="ARBA" id="ARBA00023136"/>
    </source>
</evidence>
<feature type="transmembrane region" description="Helical" evidence="6">
    <location>
        <begin position="517"/>
        <end position="541"/>
    </location>
</feature>
<evidence type="ECO:0000259" key="7">
    <source>
        <dbReference type="Pfam" id="PF02687"/>
    </source>
</evidence>
<dbReference type="PANTHER" id="PTHR46795">
    <property type="entry name" value="ABC TRANSPORTER PERMEASE-RELATED-RELATED"/>
    <property type="match status" value="1"/>
</dbReference>
<feature type="transmembrane region" description="Helical" evidence="6">
    <location>
        <begin position="609"/>
        <end position="630"/>
    </location>
</feature>
<comment type="similarity">
    <text evidence="6">Belongs to the ABC-4 integral membrane protein family.</text>
</comment>
<keyword evidence="5 6" id="KW-0472">Membrane</keyword>
<dbReference type="InterPro" id="IPR052536">
    <property type="entry name" value="ABC-4_Integral_Memb_Prot"/>
</dbReference>
<dbReference type="GO" id="GO:0005886">
    <property type="term" value="C:plasma membrane"/>
    <property type="evidence" value="ECO:0007669"/>
    <property type="project" value="UniProtKB-SubCell"/>
</dbReference>
<comment type="caution">
    <text evidence="8">The sequence shown here is derived from an EMBL/GenBank/DDBJ whole genome shotgun (WGS) entry which is preliminary data.</text>
</comment>
<name>A0A9X4XG20_9FIRM</name>
<dbReference type="Proteomes" id="UP000487649">
    <property type="component" value="Unassembled WGS sequence"/>
</dbReference>
<evidence type="ECO:0000256" key="1">
    <source>
        <dbReference type="ARBA" id="ARBA00004651"/>
    </source>
</evidence>
<feature type="transmembrane region" description="Helical" evidence="6">
    <location>
        <begin position="59"/>
        <end position="82"/>
    </location>
</feature>
<organism evidence="8 9">
    <name type="scientific">Turicibacter sanguinis</name>
    <dbReference type="NCBI Taxonomy" id="154288"/>
    <lineage>
        <taxon>Bacteria</taxon>
        <taxon>Bacillati</taxon>
        <taxon>Bacillota</taxon>
        <taxon>Erysipelotrichia</taxon>
        <taxon>Erysipelotrichales</taxon>
        <taxon>Turicibacteraceae</taxon>
        <taxon>Turicibacter</taxon>
    </lineage>
</organism>
<feature type="transmembrane region" description="Helical" evidence="6">
    <location>
        <begin position="575"/>
        <end position="597"/>
    </location>
</feature>
<feature type="transmembrane region" description="Helical" evidence="6">
    <location>
        <begin position="286"/>
        <end position="311"/>
    </location>
</feature>
<evidence type="ECO:0000256" key="4">
    <source>
        <dbReference type="ARBA" id="ARBA00022989"/>
    </source>
</evidence>
<feature type="transmembrane region" description="Helical" evidence="6">
    <location>
        <begin position="158"/>
        <end position="180"/>
    </location>
</feature>
<evidence type="ECO:0000313" key="9">
    <source>
        <dbReference type="Proteomes" id="UP000487649"/>
    </source>
</evidence>
<feature type="transmembrane region" description="Helical" evidence="6">
    <location>
        <begin position="21"/>
        <end position="39"/>
    </location>
</feature>
<dbReference type="PANTHER" id="PTHR46795:SF3">
    <property type="entry name" value="ABC TRANSPORTER PERMEASE"/>
    <property type="match status" value="1"/>
</dbReference>
<feature type="transmembrane region" description="Helical" evidence="6">
    <location>
        <begin position="103"/>
        <end position="129"/>
    </location>
</feature>